<gene>
    <name evidence="3" type="ORF">GCM10022268_19640</name>
</gene>
<evidence type="ECO:0000313" key="4">
    <source>
        <dbReference type="Proteomes" id="UP001500523"/>
    </source>
</evidence>
<accession>A0ABP7DUX2</accession>
<reference evidence="4" key="1">
    <citation type="journal article" date="2019" name="Int. J. Syst. Evol. Microbiol.">
        <title>The Global Catalogue of Microorganisms (GCM) 10K type strain sequencing project: providing services to taxonomists for standard genome sequencing and annotation.</title>
        <authorList>
            <consortium name="The Broad Institute Genomics Platform"/>
            <consortium name="The Broad Institute Genome Sequencing Center for Infectious Disease"/>
            <person name="Wu L."/>
            <person name="Ma J."/>
        </authorList>
    </citation>
    <scope>NUCLEOTIDE SEQUENCE [LARGE SCALE GENOMIC DNA]</scope>
    <source>
        <strain evidence="4">JCM 17498</strain>
    </source>
</reference>
<evidence type="ECO:0000256" key="1">
    <source>
        <dbReference type="SAM" id="MobiDB-lite"/>
    </source>
</evidence>
<proteinExistence type="predicted"/>
<evidence type="ECO:0000313" key="3">
    <source>
        <dbReference type="EMBL" id="GAA3710636.1"/>
    </source>
</evidence>
<dbReference type="EMBL" id="BAABBF010000004">
    <property type="protein sequence ID" value="GAA3710636.1"/>
    <property type="molecule type" value="Genomic_DNA"/>
</dbReference>
<dbReference type="InterPro" id="IPR041180">
    <property type="entry name" value="Nmad2"/>
</dbReference>
<feature type="compositionally biased region" description="Basic and acidic residues" evidence="1">
    <location>
        <begin position="182"/>
        <end position="193"/>
    </location>
</feature>
<name>A0ABP7DUX2_9SPHN</name>
<keyword evidence="4" id="KW-1185">Reference proteome</keyword>
<feature type="region of interest" description="Disordered" evidence="1">
    <location>
        <begin position="173"/>
        <end position="205"/>
    </location>
</feature>
<organism evidence="3 4">
    <name type="scientific">Sphingomonas cynarae</name>
    <dbReference type="NCBI Taxonomy" id="930197"/>
    <lineage>
        <taxon>Bacteria</taxon>
        <taxon>Pseudomonadati</taxon>
        <taxon>Pseudomonadota</taxon>
        <taxon>Alphaproteobacteria</taxon>
        <taxon>Sphingomonadales</taxon>
        <taxon>Sphingomonadaceae</taxon>
        <taxon>Sphingomonas</taxon>
    </lineage>
</organism>
<dbReference type="Pfam" id="PF18753">
    <property type="entry name" value="Nmad2"/>
    <property type="match status" value="1"/>
</dbReference>
<comment type="caution">
    <text evidence="3">The sequence shown here is derived from an EMBL/GenBank/DDBJ whole genome shotgun (WGS) entry which is preliminary data.</text>
</comment>
<dbReference type="RefSeq" id="WP_344693214.1">
    <property type="nucleotide sequence ID" value="NZ_BAABBF010000004.1"/>
</dbReference>
<evidence type="ECO:0000259" key="2">
    <source>
        <dbReference type="Pfam" id="PF18753"/>
    </source>
</evidence>
<protein>
    <recommendedName>
        <fullName evidence="2">Nucleotide modification associated domain-containing protein</fullName>
    </recommendedName>
</protein>
<feature type="domain" description="Nucleotide modification associated" evidence="2">
    <location>
        <begin position="1"/>
        <end position="75"/>
    </location>
</feature>
<sequence>MTRIFRYILVDDVGMAPCPAGGLITLGTCKPAIRRGASTGDWVLGFRPGSLERGMLLWGGRVADVLDHGKYERKHHDRPDAVYREASDGTYQRLRPNYHPTDEQMRGDTSSPVLVFDPAVSRHLDGKAMALPARLAHLAPAGRGHRVSGVGAGDVEALRAWLAGLPVARSVNGSGDIASSRCSREARDTDGDVRAPLPRRSRACS</sequence>
<dbReference type="Proteomes" id="UP001500523">
    <property type="component" value="Unassembled WGS sequence"/>
</dbReference>